<dbReference type="GO" id="GO:0050480">
    <property type="term" value="F:imidazolonepropionase activity"/>
    <property type="evidence" value="ECO:0007669"/>
    <property type="project" value="UniProtKB-EC"/>
</dbReference>
<evidence type="ECO:0000256" key="2">
    <source>
        <dbReference type="ARBA" id="ARBA00012864"/>
    </source>
</evidence>
<comment type="pathway">
    <text evidence="1">Amino-acid degradation.</text>
</comment>
<dbReference type="GO" id="GO:0046872">
    <property type="term" value="F:metal ion binding"/>
    <property type="evidence" value="ECO:0007669"/>
    <property type="project" value="UniProtKB-KW"/>
</dbReference>
<feature type="domain" description="Amidohydrolase 3" evidence="9">
    <location>
        <begin position="76"/>
        <end position="383"/>
    </location>
</feature>
<dbReference type="InterPro" id="IPR011059">
    <property type="entry name" value="Metal-dep_hydrolase_composite"/>
</dbReference>
<name>Q01Z62_SOLUE</name>
<dbReference type="PANTHER" id="PTHR42752:SF1">
    <property type="entry name" value="IMIDAZOLONEPROPIONASE-RELATED"/>
    <property type="match status" value="1"/>
</dbReference>
<keyword evidence="4" id="KW-0479">Metal-binding</keyword>
<dbReference type="Pfam" id="PF07969">
    <property type="entry name" value="Amidohydro_3"/>
    <property type="match status" value="1"/>
</dbReference>
<keyword evidence="8" id="KW-0408">Iron</keyword>
<evidence type="ECO:0000256" key="5">
    <source>
        <dbReference type="ARBA" id="ARBA00022801"/>
    </source>
</evidence>
<dbReference type="EMBL" id="CP000473">
    <property type="protein sequence ID" value="ABJ85053.1"/>
    <property type="molecule type" value="Genomic_DNA"/>
</dbReference>
<dbReference type="SUPFAM" id="SSF51556">
    <property type="entry name" value="Metallo-dependent hydrolases"/>
    <property type="match status" value="1"/>
</dbReference>
<dbReference type="InParanoid" id="Q01Z62"/>
<evidence type="ECO:0000313" key="10">
    <source>
        <dbReference type="EMBL" id="ABJ85053.1"/>
    </source>
</evidence>
<evidence type="ECO:0000259" key="9">
    <source>
        <dbReference type="Pfam" id="PF07969"/>
    </source>
</evidence>
<keyword evidence="7" id="KW-0862">Zinc</keyword>
<dbReference type="SUPFAM" id="SSF51338">
    <property type="entry name" value="Composite domain of metallo-dependent hydrolases"/>
    <property type="match status" value="1"/>
</dbReference>
<evidence type="ECO:0000256" key="4">
    <source>
        <dbReference type="ARBA" id="ARBA00022723"/>
    </source>
</evidence>
<keyword evidence="6" id="KW-0369">Histidine metabolism</keyword>
<accession>Q01Z62</accession>
<dbReference type="STRING" id="234267.Acid_4089"/>
<dbReference type="GO" id="GO:0005737">
    <property type="term" value="C:cytoplasm"/>
    <property type="evidence" value="ECO:0007669"/>
    <property type="project" value="InterPro"/>
</dbReference>
<evidence type="ECO:0000256" key="3">
    <source>
        <dbReference type="ARBA" id="ARBA00022490"/>
    </source>
</evidence>
<dbReference type="EC" id="3.5.2.7" evidence="2"/>
<dbReference type="KEGG" id="sus:Acid_4089"/>
<dbReference type="PANTHER" id="PTHR42752">
    <property type="entry name" value="IMIDAZOLONEPROPIONASE"/>
    <property type="match status" value="1"/>
</dbReference>
<dbReference type="InterPro" id="IPR013108">
    <property type="entry name" value="Amidohydro_3"/>
</dbReference>
<dbReference type="eggNOG" id="COG1228">
    <property type="taxonomic scope" value="Bacteria"/>
</dbReference>
<dbReference type="Gene3D" id="2.30.40.10">
    <property type="entry name" value="Urease, subunit C, domain 1"/>
    <property type="match status" value="1"/>
</dbReference>
<dbReference type="InterPro" id="IPR005920">
    <property type="entry name" value="HutI"/>
</dbReference>
<evidence type="ECO:0000256" key="8">
    <source>
        <dbReference type="ARBA" id="ARBA00023004"/>
    </source>
</evidence>
<dbReference type="InterPro" id="IPR032466">
    <property type="entry name" value="Metal_Hydrolase"/>
</dbReference>
<evidence type="ECO:0000256" key="6">
    <source>
        <dbReference type="ARBA" id="ARBA00022808"/>
    </source>
</evidence>
<sequence>MTLHGGAVPRLGTGLNDLGIITDGAVLIRNGVIVEVGSSRRVENLASARHAVEINAAGRVVMPGFIDSHTHLAFPPAGVSAANQETAARAVRAATGQRLELRTRAYLEAMARHGTTTVEIKTGCGPDDACEAKLLRLLAAVRRDPLEVIASYLFRLPPAIEGGALLGAVEWAANDLLPKIRRRRSIDFADLAWNADPVMLPSFERFLAAAHKLGFACRIHADGPSPDSAVELALRHGVSGVDHLEYATEAHARQLARAGIVTTLLPGGAFHNDGKIPPARALIDAGAAIALGTNFNPTHSPMLNMQTSIALACWRLRMTLEEAISAATINSAYALRCADRTGSLELGKSADLVILNAPDYRDLSTCIGTNLVHLTMKRGKFIYKEGEVAPRPPEIITPPQ</sequence>
<reference evidence="10" key="1">
    <citation type="submission" date="2006-10" db="EMBL/GenBank/DDBJ databases">
        <title>Complete sequence of Solibacter usitatus Ellin6076.</title>
        <authorList>
            <consortium name="US DOE Joint Genome Institute"/>
            <person name="Copeland A."/>
            <person name="Lucas S."/>
            <person name="Lapidus A."/>
            <person name="Barry K."/>
            <person name="Detter J.C."/>
            <person name="Glavina del Rio T."/>
            <person name="Hammon N."/>
            <person name="Israni S."/>
            <person name="Dalin E."/>
            <person name="Tice H."/>
            <person name="Pitluck S."/>
            <person name="Thompson L.S."/>
            <person name="Brettin T."/>
            <person name="Bruce D."/>
            <person name="Han C."/>
            <person name="Tapia R."/>
            <person name="Gilna P."/>
            <person name="Schmutz J."/>
            <person name="Larimer F."/>
            <person name="Land M."/>
            <person name="Hauser L."/>
            <person name="Kyrpides N."/>
            <person name="Mikhailova N."/>
            <person name="Janssen P.H."/>
            <person name="Kuske C.R."/>
            <person name="Richardson P."/>
        </authorList>
    </citation>
    <scope>NUCLEOTIDE SEQUENCE</scope>
    <source>
        <strain evidence="10">Ellin6076</strain>
    </source>
</reference>
<evidence type="ECO:0000256" key="7">
    <source>
        <dbReference type="ARBA" id="ARBA00022833"/>
    </source>
</evidence>
<dbReference type="AlphaFoldDB" id="Q01Z62"/>
<protein>
    <recommendedName>
        <fullName evidence="2">imidazolonepropionase</fullName>
        <ecNumber evidence="2">3.5.2.7</ecNumber>
    </recommendedName>
</protein>
<keyword evidence="3" id="KW-0963">Cytoplasm</keyword>
<evidence type="ECO:0000256" key="1">
    <source>
        <dbReference type="ARBA" id="ARBA00005023"/>
    </source>
</evidence>
<dbReference type="GO" id="GO:0019556">
    <property type="term" value="P:L-histidine catabolic process to glutamate and formamide"/>
    <property type="evidence" value="ECO:0007669"/>
    <property type="project" value="InterPro"/>
</dbReference>
<proteinExistence type="predicted"/>
<organism evidence="10">
    <name type="scientific">Solibacter usitatus (strain Ellin6076)</name>
    <dbReference type="NCBI Taxonomy" id="234267"/>
    <lineage>
        <taxon>Bacteria</taxon>
        <taxon>Pseudomonadati</taxon>
        <taxon>Acidobacteriota</taxon>
        <taxon>Terriglobia</taxon>
        <taxon>Bryobacterales</taxon>
        <taxon>Solibacteraceae</taxon>
        <taxon>Candidatus Solibacter</taxon>
    </lineage>
</organism>
<keyword evidence="5 10" id="KW-0378">Hydrolase</keyword>
<dbReference type="HOGENOM" id="CLU_041647_1_0_0"/>
<gene>
    <name evidence="10" type="ordered locus">Acid_4089</name>
</gene>
<dbReference type="Gene3D" id="3.20.20.140">
    <property type="entry name" value="Metal-dependent hydrolases"/>
    <property type="match status" value="1"/>
</dbReference>